<evidence type="ECO:0000313" key="3">
    <source>
        <dbReference type="Proteomes" id="UP000269923"/>
    </source>
</evidence>
<dbReference type="InterPro" id="IPR001509">
    <property type="entry name" value="Epimerase_deHydtase"/>
</dbReference>
<dbReference type="Gene3D" id="3.40.50.720">
    <property type="entry name" value="NAD(P)-binding Rossmann-like Domain"/>
    <property type="match status" value="1"/>
</dbReference>
<dbReference type="PANTHER" id="PTHR12126:SF11">
    <property type="entry name" value="NADH DEHYDROGENASE [UBIQUINONE] 1 ALPHA SUBCOMPLEX SUBUNIT 9, MITOCHONDRIAL"/>
    <property type="match status" value="1"/>
</dbReference>
<dbReference type="OrthoDB" id="5292533at2"/>
<dbReference type="PANTHER" id="PTHR12126">
    <property type="entry name" value="NADH-UBIQUINONE OXIDOREDUCTASE 39 KDA SUBUNIT-RELATED"/>
    <property type="match status" value="1"/>
</dbReference>
<dbReference type="Pfam" id="PF01370">
    <property type="entry name" value="Epimerase"/>
    <property type="match status" value="1"/>
</dbReference>
<dbReference type="AlphaFoldDB" id="A0A3P2A2S4"/>
<proteinExistence type="predicted"/>
<dbReference type="InterPro" id="IPR051207">
    <property type="entry name" value="ComplexI_NDUFA9_subunit"/>
</dbReference>
<accession>A0A3P2A2S4</accession>
<reference evidence="2 3" key="1">
    <citation type="submission" date="2018-11" db="EMBL/GenBank/DDBJ databases">
        <title>Genomes From Bacteria Associated with the Canine Oral Cavity: a Test Case for Automated Genome-Based Taxonomic Assignment.</title>
        <authorList>
            <person name="Coil D.A."/>
            <person name="Jospin G."/>
            <person name="Darling A.E."/>
            <person name="Wallis C."/>
            <person name="Davis I.J."/>
            <person name="Harris S."/>
            <person name="Eisen J.A."/>
            <person name="Holcombe L.J."/>
            <person name="O'Flynn C."/>
        </authorList>
    </citation>
    <scope>NUCLEOTIDE SEQUENCE [LARGE SCALE GENOMIC DNA]</scope>
    <source>
        <strain evidence="2 3">COT-280</strain>
    </source>
</reference>
<dbReference type="InterPro" id="IPR036291">
    <property type="entry name" value="NAD(P)-bd_dom_sf"/>
</dbReference>
<feature type="domain" description="NAD-dependent epimerase/dehydratase" evidence="1">
    <location>
        <begin position="4"/>
        <end position="98"/>
    </location>
</feature>
<protein>
    <submittedName>
        <fullName evidence="2">NAD-dependent epimerase/dehydratase family protein</fullName>
    </submittedName>
</protein>
<organism evidence="2 3">
    <name type="scientific">Conchiformibius steedae</name>
    <dbReference type="NCBI Taxonomy" id="153493"/>
    <lineage>
        <taxon>Bacteria</taxon>
        <taxon>Pseudomonadati</taxon>
        <taxon>Pseudomonadota</taxon>
        <taxon>Betaproteobacteria</taxon>
        <taxon>Neisseriales</taxon>
        <taxon>Neisseriaceae</taxon>
        <taxon>Conchiformibius</taxon>
    </lineage>
</organism>
<comment type="caution">
    <text evidence="2">The sequence shown here is derived from an EMBL/GenBank/DDBJ whole genome shotgun (WGS) entry which is preliminary data.</text>
</comment>
<gene>
    <name evidence="2" type="ORF">EII21_07695</name>
</gene>
<keyword evidence="3" id="KW-1185">Reference proteome</keyword>
<evidence type="ECO:0000313" key="2">
    <source>
        <dbReference type="EMBL" id="RRD89741.1"/>
    </source>
</evidence>
<dbReference type="Proteomes" id="UP000269923">
    <property type="component" value="Unassembled WGS sequence"/>
</dbReference>
<dbReference type="RefSeq" id="WP_124795320.1">
    <property type="nucleotide sequence ID" value="NZ_RQYC01000011.1"/>
</dbReference>
<dbReference type="EMBL" id="RQYC01000011">
    <property type="protein sequence ID" value="RRD89741.1"/>
    <property type="molecule type" value="Genomic_DNA"/>
</dbReference>
<sequence>MTNITVLGGSGFIGSRLVKVLRQQGHRVHTPSRREVDFFQPKQADAMAVLDGCDVVVNAVGVMSRRADVLETVHHHTPKQLAQWAQQAGVKHWVQLSALGADASSDIAFVGSKGRGDAAVADSLPTAILRPSVVYGRGGASCEMFIKLARLPVMVLPAGGNFMLQPVHVADVADGLAALCQTIPEQTVCIAATGAQALTLADYLNTIRQTLHSKPAATVLPLPLACLRPLLPAAKYASNGILSPDSIALLQQGSCADNQDFAELIGRAPLSPAQFAEQDRKA</sequence>
<dbReference type="GO" id="GO:0044877">
    <property type="term" value="F:protein-containing complex binding"/>
    <property type="evidence" value="ECO:0007669"/>
    <property type="project" value="TreeGrafter"/>
</dbReference>
<dbReference type="SUPFAM" id="SSF51735">
    <property type="entry name" value="NAD(P)-binding Rossmann-fold domains"/>
    <property type="match status" value="1"/>
</dbReference>
<dbReference type="STRING" id="1121352.GCA_000620925_01535"/>
<name>A0A3P2A2S4_9NEIS</name>
<evidence type="ECO:0000259" key="1">
    <source>
        <dbReference type="Pfam" id="PF01370"/>
    </source>
</evidence>